<name>A0AAW0I2K9_MYOGA</name>
<organism evidence="1 2">
    <name type="scientific">Myodes glareolus</name>
    <name type="common">Bank vole</name>
    <name type="synonym">Clethrionomys glareolus</name>
    <dbReference type="NCBI Taxonomy" id="447135"/>
    <lineage>
        <taxon>Eukaryota</taxon>
        <taxon>Metazoa</taxon>
        <taxon>Chordata</taxon>
        <taxon>Craniata</taxon>
        <taxon>Vertebrata</taxon>
        <taxon>Euteleostomi</taxon>
        <taxon>Mammalia</taxon>
        <taxon>Eutheria</taxon>
        <taxon>Euarchontoglires</taxon>
        <taxon>Glires</taxon>
        <taxon>Rodentia</taxon>
        <taxon>Myomorpha</taxon>
        <taxon>Muroidea</taxon>
        <taxon>Cricetidae</taxon>
        <taxon>Arvicolinae</taxon>
        <taxon>Myodes</taxon>
    </lineage>
</organism>
<proteinExistence type="predicted"/>
<reference evidence="1 2" key="1">
    <citation type="journal article" date="2023" name="bioRxiv">
        <title>Conserved and derived expression patterns and positive selection on dental genes reveal complex evolutionary context of ever-growing rodent molars.</title>
        <authorList>
            <person name="Calamari Z.T."/>
            <person name="Song A."/>
            <person name="Cohen E."/>
            <person name="Akter M."/>
            <person name="Roy R.D."/>
            <person name="Hallikas O."/>
            <person name="Christensen M.M."/>
            <person name="Li P."/>
            <person name="Marangoni P."/>
            <person name="Jernvall J."/>
            <person name="Klein O.D."/>
        </authorList>
    </citation>
    <scope>NUCLEOTIDE SEQUENCE [LARGE SCALE GENOMIC DNA]</scope>
    <source>
        <strain evidence="1">V071</strain>
    </source>
</reference>
<sequence>MLSLVVFGHAFNPSTQETERQVDL</sequence>
<accession>A0AAW0I2K9</accession>
<dbReference type="EMBL" id="JBBHLL010000236">
    <property type="protein sequence ID" value="KAK7808553.1"/>
    <property type="molecule type" value="Genomic_DNA"/>
</dbReference>
<gene>
    <name evidence="1" type="ORF">U0070_027342</name>
</gene>
<protein>
    <submittedName>
        <fullName evidence="1">Uncharacterized protein</fullName>
    </submittedName>
</protein>
<comment type="caution">
    <text evidence="1">The sequence shown here is derived from an EMBL/GenBank/DDBJ whole genome shotgun (WGS) entry which is preliminary data.</text>
</comment>
<evidence type="ECO:0000313" key="1">
    <source>
        <dbReference type="EMBL" id="KAK7808553.1"/>
    </source>
</evidence>
<keyword evidence="2" id="KW-1185">Reference proteome</keyword>
<dbReference type="AlphaFoldDB" id="A0AAW0I2K9"/>
<evidence type="ECO:0000313" key="2">
    <source>
        <dbReference type="Proteomes" id="UP001488838"/>
    </source>
</evidence>
<dbReference type="Proteomes" id="UP001488838">
    <property type="component" value="Unassembled WGS sequence"/>
</dbReference>